<proteinExistence type="predicted"/>
<evidence type="ECO:0000313" key="2">
    <source>
        <dbReference type="Proteomes" id="UP000693946"/>
    </source>
</evidence>
<dbReference type="Proteomes" id="UP000693946">
    <property type="component" value="Linkage Group LG13"/>
</dbReference>
<protein>
    <recommendedName>
        <fullName evidence="3">C2 domain-containing protein</fullName>
    </recommendedName>
</protein>
<gene>
    <name evidence="1" type="ORF">JOB18_008624</name>
</gene>
<organism evidence="1 2">
    <name type="scientific">Solea senegalensis</name>
    <name type="common">Senegalese sole</name>
    <dbReference type="NCBI Taxonomy" id="28829"/>
    <lineage>
        <taxon>Eukaryota</taxon>
        <taxon>Metazoa</taxon>
        <taxon>Chordata</taxon>
        <taxon>Craniata</taxon>
        <taxon>Vertebrata</taxon>
        <taxon>Euteleostomi</taxon>
        <taxon>Actinopterygii</taxon>
        <taxon>Neopterygii</taxon>
        <taxon>Teleostei</taxon>
        <taxon>Neoteleostei</taxon>
        <taxon>Acanthomorphata</taxon>
        <taxon>Carangaria</taxon>
        <taxon>Pleuronectiformes</taxon>
        <taxon>Pleuronectoidei</taxon>
        <taxon>Soleidae</taxon>
        <taxon>Solea</taxon>
    </lineage>
</organism>
<evidence type="ECO:0000313" key="1">
    <source>
        <dbReference type="EMBL" id="KAG7515453.1"/>
    </source>
</evidence>
<keyword evidence="2" id="KW-1185">Reference proteome</keyword>
<reference evidence="1 2" key="1">
    <citation type="journal article" date="2021" name="Sci. Rep.">
        <title>Chromosome anchoring in Senegalese sole (Solea senegalensis) reveals sex-associated markers and genome rearrangements in flatfish.</title>
        <authorList>
            <person name="Guerrero-Cozar I."/>
            <person name="Gomez-Garrido J."/>
            <person name="Berbel C."/>
            <person name="Martinez-Blanch J.F."/>
            <person name="Alioto T."/>
            <person name="Claros M.G."/>
            <person name="Gagnaire P.A."/>
            <person name="Manchado M."/>
        </authorList>
    </citation>
    <scope>NUCLEOTIDE SEQUENCE [LARGE SCALE GENOMIC DNA]</scope>
    <source>
        <strain evidence="1">Sse05_10M</strain>
    </source>
</reference>
<name>A0AAV6SES8_SOLSE</name>
<dbReference type="EMBL" id="JAGKHQ010000005">
    <property type="protein sequence ID" value="KAG7515453.1"/>
    <property type="molecule type" value="Genomic_DNA"/>
</dbReference>
<comment type="caution">
    <text evidence="1">The sequence shown here is derived from an EMBL/GenBank/DDBJ whole genome shotgun (WGS) entry which is preliminary data.</text>
</comment>
<sequence length="161" mass="18371">MTAEKSSLGPAQVPIKRVVAHTVRQTETQRKNPRFNLEFHCELHSQIPVTHTILLTIMIGWLPLQTHRPPHCSAVCDGQGWQHRIYFQLKEEQAELAEITHTVEDTLCATAQVQVQVQVVWTYPEVLVNYRDSSAHCSDACMEDQRTQRKILTINHQPAGV</sequence>
<evidence type="ECO:0008006" key="3">
    <source>
        <dbReference type="Google" id="ProtNLM"/>
    </source>
</evidence>
<dbReference type="AlphaFoldDB" id="A0AAV6SES8"/>
<accession>A0AAV6SES8</accession>